<protein>
    <submittedName>
        <fullName evidence="2">Saccharopine dehydrogenase NADP-binding domain-containing protein</fullName>
    </submittedName>
</protein>
<dbReference type="EMBL" id="CP081958">
    <property type="protein sequence ID" value="QZP38422.1"/>
    <property type="molecule type" value="Genomic_DNA"/>
</dbReference>
<feature type="domain" description="Saccharopine dehydrogenase NADP binding" evidence="1">
    <location>
        <begin position="6"/>
        <end position="125"/>
    </location>
</feature>
<accession>A0A8T8WEW3</accession>
<dbReference type="InterPro" id="IPR036291">
    <property type="entry name" value="NAD(P)-bd_dom_sf"/>
</dbReference>
<dbReference type="RefSeq" id="WP_222608222.1">
    <property type="nucleotide sequence ID" value="NZ_CP081958.1"/>
</dbReference>
<dbReference type="PANTHER" id="PTHR43781">
    <property type="entry name" value="SACCHAROPINE DEHYDROGENASE"/>
    <property type="match status" value="1"/>
</dbReference>
<evidence type="ECO:0000313" key="2">
    <source>
        <dbReference type="EMBL" id="QZP38422.1"/>
    </source>
</evidence>
<sequence length="350" mass="36968">MRSDRILVYGAYGYTGRLVTEQAVADGLDPIVAGRSAGKVESLAAAHGLDHRVFAVDDHSVAADALADVAVVLNCAGPFARTSDPLVDACIQTGTHYLDITGEIEVFEAIAARDTEAEAAGVTLLPGVGFDVVPTDSLAAHLAERLPDATHLELGFQGLDELSPGTAHTAIESLGDSGTVRRDGELVDVPVAHDLRTIDFGDGPTAAATIQWGDVSTAYHTTGIPNVIVYAAQPEATIRFVRLSNRLGWLFGSNPVQSVLHGLVDRFVDGPSEAARREESMYVWGRATNGEESVVSRLVTPESYLFTSHSAPHLAARVRDGEAPVGFQTPASAFGPDVAFDVNGVERTDE</sequence>
<dbReference type="KEGG" id="hmp:K6T50_04590"/>
<dbReference type="GeneID" id="67177394"/>
<dbReference type="PANTHER" id="PTHR43781:SF1">
    <property type="entry name" value="SACCHAROPINE DEHYDROGENASE"/>
    <property type="match status" value="1"/>
</dbReference>
<dbReference type="AlphaFoldDB" id="A0A8T8WEW3"/>
<dbReference type="SUPFAM" id="SSF51735">
    <property type="entry name" value="NAD(P)-binding Rossmann-fold domains"/>
    <property type="match status" value="1"/>
</dbReference>
<organism evidence="2 3">
    <name type="scientific">Halobaculum magnesiiphilum</name>
    <dbReference type="NCBI Taxonomy" id="1017351"/>
    <lineage>
        <taxon>Archaea</taxon>
        <taxon>Methanobacteriati</taxon>
        <taxon>Methanobacteriota</taxon>
        <taxon>Stenosarchaea group</taxon>
        <taxon>Halobacteria</taxon>
        <taxon>Halobacteriales</taxon>
        <taxon>Haloferacaceae</taxon>
        <taxon>Halobaculum</taxon>
    </lineage>
</organism>
<evidence type="ECO:0000259" key="1">
    <source>
        <dbReference type="Pfam" id="PF03435"/>
    </source>
</evidence>
<evidence type="ECO:0000313" key="3">
    <source>
        <dbReference type="Proteomes" id="UP000826254"/>
    </source>
</evidence>
<dbReference type="Proteomes" id="UP000826254">
    <property type="component" value="Chromosome"/>
</dbReference>
<dbReference type="Gene3D" id="3.40.50.720">
    <property type="entry name" value="NAD(P)-binding Rossmann-like Domain"/>
    <property type="match status" value="1"/>
</dbReference>
<keyword evidence="3" id="KW-1185">Reference proteome</keyword>
<reference evidence="2 3" key="1">
    <citation type="journal article" date="2021" name="Int. J. Syst. Evol. Microbiol.">
        <title>Halobaculum halophilum sp. nov. and Halobaculum salinum sp. nov., isolated from salt lake and saline soil.</title>
        <authorList>
            <person name="Cui H.L."/>
            <person name="Shi X.W."/>
            <person name="Yin X.M."/>
            <person name="Yang X.Y."/>
            <person name="Hou J."/>
            <person name="Zhu L."/>
        </authorList>
    </citation>
    <scope>NUCLEOTIDE SEQUENCE [LARGE SCALE GENOMIC DNA]</scope>
    <source>
        <strain evidence="2 3">NBRC 109044</strain>
    </source>
</reference>
<dbReference type="InterPro" id="IPR005097">
    <property type="entry name" value="Sacchrp_dh_NADP-bd"/>
</dbReference>
<dbReference type="Pfam" id="PF03435">
    <property type="entry name" value="Sacchrp_dh_NADP"/>
    <property type="match status" value="1"/>
</dbReference>
<gene>
    <name evidence="2" type="ORF">K6T50_04590</name>
</gene>
<proteinExistence type="predicted"/>
<name>A0A8T8WEW3_9EURY</name>